<feature type="non-terminal residue" evidence="1">
    <location>
        <position position="1"/>
    </location>
</feature>
<dbReference type="Proteomes" id="UP000292957">
    <property type="component" value="Unassembled WGS sequence"/>
</dbReference>
<gene>
    <name evidence="1" type="ORF">BD311DRAFT_765024</name>
</gene>
<name>A0A4Q9MD22_9APHY</name>
<dbReference type="EMBL" id="ML143465">
    <property type="protein sequence ID" value="TBU25185.1"/>
    <property type="molecule type" value="Genomic_DNA"/>
</dbReference>
<proteinExistence type="predicted"/>
<evidence type="ECO:0000313" key="1">
    <source>
        <dbReference type="EMBL" id="TBU25185.1"/>
    </source>
</evidence>
<protein>
    <submittedName>
        <fullName evidence="1">Uncharacterized protein</fullName>
    </submittedName>
</protein>
<sequence length="103" mass="11556">MYLYFCPLRPTARPQPLVTFKALRMPDPDPSRTPALPTLLHQLIAILYTATVPRTGVPPCIRVTPYTCVHLRFALAPDTTHHCLVARTHNRLSFVGSPYASVF</sequence>
<accession>A0A4Q9MD22</accession>
<dbReference type="AlphaFoldDB" id="A0A4Q9MD22"/>
<organism evidence="1">
    <name type="scientific">Dichomitus squalens</name>
    <dbReference type="NCBI Taxonomy" id="114155"/>
    <lineage>
        <taxon>Eukaryota</taxon>
        <taxon>Fungi</taxon>
        <taxon>Dikarya</taxon>
        <taxon>Basidiomycota</taxon>
        <taxon>Agaricomycotina</taxon>
        <taxon>Agaricomycetes</taxon>
        <taxon>Polyporales</taxon>
        <taxon>Polyporaceae</taxon>
        <taxon>Dichomitus</taxon>
    </lineage>
</organism>
<reference evidence="1" key="1">
    <citation type="submission" date="2019-01" db="EMBL/GenBank/DDBJ databases">
        <title>Draft genome sequences of three monokaryotic isolates of the white-rot basidiomycete fungus Dichomitus squalens.</title>
        <authorList>
            <consortium name="DOE Joint Genome Institute"/>
            <person name="Lopez S.C."/>
            <person name="Andreopoulos B."/>
            <person name="Pangilinan J."/>
            <person name="Lipzen A."/>
            <person name="Riley R."/>
            <person name="Ahrendt S."/>
            <person name="Ng V."/>
            <person name="Barry K."/>
            <person name="Daum C."/>
            <person name="Grigoriev I.V."/>
            <person name="Hilden K.S."/>
            <person name="Makela M.R."/>
            <person name="de Vries R.P."/>
        </authorList>
    </citation>
    <scope>NUCLEOTIDE SEQUENCE [LARGE SCALE GENOMIC DNA]</scope>
    <source>
        <strain evidence="1">OM18370.1</strain>
    </source>
</reference>